<dbReference type="RefSeq" id="WP_223569163.1">
    <property type="nucleotide sequence ID" value="NZ_JBETME010000016.1"/>
</dbReference>
<dbReference type="PANTHER" id="PTHR11280">
    <property type="entry name" value="GLUCOSAMINE-6-PHOSPHATE ISOMERASE"/>
    <property type="match status" value="1"/>
</dbReference>
<evidence type="ECO:0000256" key="1">
    <source>
        <dbReference type="ARBA" id="ARBA00022801"/>
    </source>
</evidence>
<proteinExistence type="predicted"/>
<evidence type="ECO:0000313" key="3">
    <source>
        <dbReference type="EMBL" id="MES4993511.1"/>
    </source>
</evidence>
<dbReference type="InterPro" id="IPR037171">
    <property type="entry name" value="NagB/RpiA_transferase-like"/>
</dbReference>
<keyword evidence="1" id="KW-0378">Hydrolase</keyword>
<dbReference type="AlphaFoldDB" id="A0ABD5LNQ1"/>
<protein>
    <submittedName>
        <fullName evidence="3">Glucosamine-6-phosphate deaminase</fullName>
    </submittedName>
</protein>
<dbReference type="EMBL" id="JBETME010000016">
    <property type="protein sequence ID" value="MES4993511.1"/>
    <property type="molecule type" value="Genomic_DNA"/>
</dbReference>
<organism evidence="3 4">
    <name type="scientific">Agrobacterium radiobacter</name>
    <dbReference type="NCBI Taxonomy" id="362"/>
    <lineage>
        <taxon>Bacteria</taxon>
        <taxon>Pseudomonadati</taxon>
        <taxon>Pseudomonadota</taxon>
        <taxon>Alphaproteobacteria</taxon>
        <taxon>Hyphomicrobiales</taxon>
        <taxon>Rhizobiaceae</taxon>
        <taxon>Rhizobium/Agrobacterium group</taxon>
        <taxon>Agrobacterium</taxon>
        <taxon>Agrobacterium tumefaciens complex</taxon>
    </lineage>
</organism>
<dbReference type="InterPro" id="IPR004547">
    <property type="entry name" value="Glucosamine6P_isomerase"/>
</dbReference>
<dbReference type="PANTHER" id="PTHR11280:SF5">
    <property type="entry name" value="GLUCOSAMINE-6-PHOSPHATE ISOMERASE"/>
    <property type="match status" value="1"/>
</dbReference>
<gene>
    <name evidence="3" type="ORF">ABVB70_24735</name>
</gene>
<name>A0ABD5LNQ1_AGRRD</name>
<dbReference type="CDD" id="cd01399">
    <property type="entry name" value="GlcN6P_deaminase"/>
    <property type="match status" value="1"/>
</dbReference>
<dbReference type="InterPro" id="IPR006148">
    <property type="entry name" value="Glc/Gal-6P_isomerase"/>
</dbReference>
<reference evidence="3 4" key="1">
    <citation type="submission" date="2024-06" db="EMBL/GenBank/DDBJ databases">
        <title>Genome sequencing of Agrobacterium spp. from tobacco in Serbia.</title>
        <authorList>
            <person name="Ilicic R.J."/>
            <person name="Studholme D.J."/>
            <person name="Jelusic A."/>
            <person name="Barac G."/>
            <person name="Bagi F."/>
            <person name="Popovic Milovanovic T."/>
        </authorList>
    </citation>
    <scope>NUCLEOTIDE SEQUENCE [LARGE SCALE GENOMIC DNA]</scope>
    <source>
        <strain evidence="3 4">DA1</strain>
    </source>
</reference>
<feature type="domain" description="Glucosamine/galactosamine-6-phosphate isomerase" evidence="2">
    <location>
        <begin position="23"/>
        <end position="242"/>
    </location>
</feature>
<dbReference type="Pfam" id="PF01182">
    <property type="entry name" value="Glucosamine_iso"/>
    <property type="match status" value="1"/>
</dbReference>
<evidence type="ECO:0000259" key="2">
    <source>
        <dbReference type="Pfam" id="PF01182"/>
    </source>
</evidence>
<comment type="caution">
    <text evidence="3">The sequence shown here is derived from an EMBL/GenBank/DDBJ whole genome shotgun (WGS) entry which is preliminary data.</text>
</comment>
<dbReference type="Proteomes" id="UP001438189">
    <property type="component" value="Unassembled WGS sequence"/>
</dbReference>
<accession>A0ABD5LNQ1</accession>
<sequence>MDHHPRIASAGAAKITILPTPEEASQFVSERLVTLVRANPTCRLGLATGQTPRRVYTKLVAAAQEGKVSFAKVETINLDEYCGLEQSHPDSFAAYMHRELFSGAGFDTSTINLIDGVAADETREVARYAALVRCRPADLQLLGIGTNGHIGFNEPGSSAGSRVRVVELSQETLAANQPTLLELDRVPSHAITMGIADILDAREIVILGTGAAKAEAIRKSLSGQPDEACPASLLQTHGNVHWVLDEGAAQLL</sequence>
<evidence type="ECO:0000313" key="4">
    <source>
        <dbReference type="Proteomes" id="UP001438189"/>
    </source>
</evidence>
<dbReference type="Gene3D" id="3.40.50.1360">
    <property type="match status" value="1"/>
</dbReference>
<dbReference type="SUPFAM" id="SSF100950">
    <property type="entry name" value="NagB/RpiA/CoA transferase-like"/>
    <property type="match status" value="1"/>
</dbReference>
<dbReference type="GO" id="GO:0016787">
    <property type="term" value="F:hydrolase activity"/>
    <property type="evidence" value="ECO:0007669"/>
    <property type="project" value="UniProtKB-KW"/>
</dbReference>